<accession>A0AA40E1X9</accession>
<keyword evidence="2" id="KW-1185">Reference proteome</keyword>
<sequence>MSRWLEVPVVTLRTWTTAKNRSLAREGRLGSMAALRRALIEQNGLGTSLSIAAGARTARTHALGRGLLRAQAQGVLRRRLARGALVRLGATILRQGGQQNTEQLWQSSLGKDTAWWCWLCWLEVSRGVVVVDSGPDMNEAVPTAFSLFLRNVGCRWKRGRSRSVLSNQQCVSCFF</sequence>
<comment type="caution">
    <text evidence="1">The sequence shown here is derived from an EMBL/GenBank/DDBJ whole genome shotgun (WGS) entry which is preliminary data.</text>
</comment>
<reference evidence="1" key="1">
    <citation type="submission" date="2023-06" db="EMBL/GenBank/DDBJ databases">
        <title>Genome-scale phylogeny and comparative genomics of the fungal order Sordariales.</title>
        <authorList>
            <consortium name="Lawrence Berkeley National Laboratory"/>
            <person name="Hensen N."/>
            <person name="Bonometti L."/>
            <person name="Westerberg I."/>
            <person name="Brannstrom I.O."/>
            <person name="Guillou S."/>
            <person name="Cros-Aarteil S."/>
            <person name="Calhoun S."/>
            <person name="Haridas S."/>
            <person name="Kuo A."/>
            <person name="Mondo S."/>
            <person name="Pangilinan J."/>
            <person name="Riley R."/>
            <person name="Labutti K."/>
            <person name="Andreopoulos B."/>
            <person name="Lipzen A."/>
            <person name="Chen C."/>
            <person name="Yanf M."/>
            <person name="Daum C."/>
            <person name="Ng V."/>
            <person name="Clum A."/>
            <person name="Steindorff A."/>
            <person name="Ohm R."/>
            <person name="Martin F."/>
            <person name="Silar P."/>
            <person name="Natvig D."/>
            <person name="Lalanne C."/>
            <person name="Gautier V."/>
            <person name="Ament-Velasquez S.L."/>
            <person name="Kruys A."/>
            <person name="Hutchinson M.I."/>
            <person name="Powell A.J."/>
            <person name="Barry K."/>
            <person name="Miller A.N."/>
            <person name="Grigoriev I.V."/>
            <person name="Debuchy R."/>
            <person name="Gladieux P."/>
            <person name="Thoren M.H."/>
            <person name="Johannesson H."/>
        </authorList>
    </citation>
    <scope>NUCLEOTIDE SEQUENCE</scope>
    <source>
        <strain evidence="1">CBS 540.89</strain>
    </source>
</reference>
<dbReference type="Proteomes" id="UP001172159">
    <property type="component" value="Unassembled WGS sequence"/>
</dbReference>
<protein>
    <submittedName>
        <fullName evidence="1">Uncharacterized protein</fullName>
    </submittedName>
</protein>
<evidence type="ECO:0000313" key="1">
    <source>
        <dbReference type="EMBL" id="KAK0724010.1"/>
    </source>
</evidence>
<gene>
    <name evidence="1" type="ORF">B0T21DRAFT_351128</name>
</gene>
<dbReference type="EMBL" id="JAUKTV010000011">
    <property type="protein sequence ID" value="KAK0724010.1"/>
    <property type="molecule type" value="Genomic_DNA"/>
</dbReference>
<evidence type="ECO:0000313" key="2">
    <source>
        <dbReference type="Proteomes" id="UP001172159"/>
    </source>
</evidence>
<dbReference type="AlphaFoldDB" id="A0AA40E1X9"/>
<organism evidence="1 2">
    <name type="scientific">Apiosordaria backusii</name>
    <dbReference type="NCBI Taxonomy" id="314023"/>
    <lineage>
        <taxon>Eukaryota</taxon>
        <taxon>Fungi</taxon>
        <taxon>Dikarya</taxon>
        <taxon>Ascomycota</taxon>
        <taxon>Pezizomycotina</taxon>
        <taxon>Sordariomycetes</taxon>
        <taxon>Sordariomycetidae</taxon>
        <taxon>Sordariales</taxon>
        <taxon>Lasiosphaeriaceae</taxon>
        <taxon>Apiosordaria</taxon>
    </lineage>
</organism>
<proteinExistence type="predicted"/>
<name>A0AA40E1X9_9PEZI</name>